<protein>
    <submittedName>
        <fullName evidence="2">Uncharacterized protein</fullName>
    </submittedName>
</protein>
<keyword evidence="1" id="KW-1133">Transmembrane helix</keyword>
<comment type="caution">
    <text evidence="2">The sequence shown here is derived from an EMBL/GenBank/DDBJ whole genome shotgun (WGS) entry which is preliminary data.</text>
</comment>
<proteinExistence type="predicted"/>
<sequence length="89" mass="10330">MARTLARRLAKVAYFLLILFVIGRSLGDPYLWVNHDLGYWVVHLFYGNEDAGVENIEDVFFYIAFITEIAATTAIYLITMKLIRKIRSK</sequence>
<dbReference type="Proteomes" id="UP001236270">
    <property type="component" value="Unassembled WGS sequence"/>
</dbReference>
<evidence type="ECO:0000313" key="3">
    <source>
        <dbReference type="Proteomes" id="UP001236270"/>
    </source>
</evidence>
<dbReference type="EMBL" id="JAVDNV010000009">
    <property type="protein sequence ID" value="MDQ2310285.1"/>
    <property type="molecule type" value="Genomic_DNA"/>
</dbReference>
<keyword evidence="1" id="KW-0472">Membrane</keyword>
<evidence type="ECO:0000313" key="2">
    <source>
        <dbReference type="EMBL" id="MDQ2310285.1"/>
    </source>
</evidence>
<keyword evidence="1" id="KW-0812">Transmembrane</keyword>
<gene>
    <name evidence="2" type="ORF">RBJ30_14435</name>
</gene>
<feature type="transmembrane region" description="Helical" evidence="1">
    <location>
        <begin position="59"/>
        <end position="79"/>
    </location>
</feature>
<name>A0AAW8HRT9_PLUGE</name>
<dbReference type="RefSeq" id="WP_048253748.1">
    <property type="nucleotide sequence ID" value="NZ_CBCSIS010000008.1"/>
</dbReference>
<dbReference type="GeneID" id="61383651"/>
<accession>A0AAW8HRT9</accession>
<evidence type="ECO:0000256" key="1">
    <source>
        <dbReference type="SAM" id="Phobius"/>
    </source>
</evidence>
<organism evidence="2 3">
    <name type="scientific">Pluralibacter gergoviae</name>
    <name type="common">Enterobacter gergoviae</name>
    <dbReference type="NCBI Taxonomy" id="61647"/>
    <lineage>
        <taxon>Bacteria</taxon>
        <taxon>Pseudomonadati</taxon>
        <taxon>Pseudomonadota</taxon>
        <taxon>Gammaproteobacteria</taxon>
        <taxon>Enterobacterales</taxon>
        <taxon>Enterobacteriaceae</taxon>
        <taxon>Pluralibacter</taxon>
    </lineage>
</organism>
<reference evidence="2" key="1">
    <citation type="submission" date="2023-08" db="EMBL/GenBank/DDBJ databases">
        <title>WGS of pathogenic bacterial species, Los Angeles County Public Health Laboratories.</title>
        <authorList>
            <person name="Garrigues J.M."/>
            <person name="Green N.M."/>
        </authorList>
    </citation>
    <scope>NUCLEOTIDE SEQUENCE</scope>
    <source>
        <strain evidence="2">LACPHL-BACT-2023-00068</strain>
    </source>
</reference>
<dbReference type="AlphaFoldDB" id="A0AAW8HRT9"/>